<dbReference type="InParanoid" id="A0A482XML3"/>
<dbReference type="OrthoDB" id="6634803at2759"/>
<organism evidence="2 3">
    <name type="scientific">Laodelphax striatellus</name>
    <name type="common">Small brown planthopper</name>
    <name type="synonym">Delphax striatella</name>
    <dbReference type="NCBI Taxonomy" id="195883"/>
    <lineage>
        <taxon>Eukaryota</taxon>
        <taxon>Metazoa</taxon>
        <taxon>Ecdysozoa</taxon>
        <taxon>Arthropoda</taxon>
        <taxon>Hexapoda</taxon>
        <taxon>Insecta</taxon>
        <taxon>Pterygota</taxon>
        <taxon>Neoptera</taxon>
        <taxon>Paraneoptera</taxon>
        <taxon>Hemiptera</taxon>
        <taxon>Auchenorrhyncha</taxon>
        <taxon>Fulgoroidea</taxon>
        <taxon>Delphacidae</taxon>
        <taxon>Criomorphinae</taxon>
        <taxon>Laodelphax</taxon>
    </lineage>
</organism>
<evidence type="ECO:0000256" key="1">
    <source>
        <dbReference type="SAM" id="MobiDB-lite"/>
    </source>
</evidence>
<comment type="caution">
    <text evidence="2">The sequence shown here is derived from an EMBL/GenBank/DDBJ whole genome shotgun (WGS) entry which is preliminary data.</text>
</comment>
<dbReference type="EMBL" id="QKKF02004804">
    <property type="protein sequence ID" value="RZF47083.1"/>
    <property type="molecule type" value="Genomic_DNA"/>
</dbReference>
<keyword evidence="3" id="KW-1185">Reference proteome</keyword>
<accession>A0A482XML3</accession>
<sequence length="129" mass="14755">MYRGNRFQSPKRKGIPEICTEDVNERRRESLMKVLNLTRSLNLKQPNDVSRRQFVYPLDNSSKSRANTAGGGRGRGNQQEQKTRRFLNPALTNRGPALSPSSAYITMMKLCDRLENDIKNELASKNNQN</sequence>
<proteinExistence type="predicted"/>
<gene>
    <name evidence="2" type="ORF">LSTR_LSTR004483</name>
</gene>
<dbReference type="Proteomes" id="UP000291343">
    <property type="component" value="Unassembled WGS sequence"/>
</dbReference>
<feature type="region of interest" description="Disordered" evidence="1">
    <location>
        <begin position="57"/>
        <end position="99"/>
    </location>
</feature>
<dbReference type="SMR" id="A0A482XML3"/>
<evidence type="ECO:0000313" key="2">
    <source>
        <dbReference type="EMBL" id="RZF47083.1"/>
    </source>
</evidence>
<name>A0A482XML3_LAOST</name>
<dbReference type="AlphaFoldDB" id="A0A482XML3"/>
<evidence type="ECO:0000313" key="3">
    <source>
        <dbReference type="Proteomes" id="UP000291343"/>
    </source>
</evidence>
<protein>
    <submittedName>
        <fullName evidence="2">Uncharacterized protein</fullName>
    </submittedName>
</protein>
<reference evidence="2 3" key="1">
    <citation type="journal article" date="2017" name="Gigascience">
        <title>Genome sequence of the small brown planthopper, Laodelphax striatellus.</title>
        <authorList>
            <person name="Zhu J."/>
            <person name="Jiang F."/>
            <person name="Wang X."/>
            <person name="Yang P."/>
            <person name="Bao Y."/>
            <person name="Zhao W."/>
            <person name="Wang W."/>
            <person name="Lu H."/>
            <person name="Wang Q."/>
            <person name="Cui N."/>
            <person name="Li J."/>
            <person name="Chen X."/>
            <person name="Luo L."/>
            <person name="Yu J."/>
            <person name="Kang L."/>
            <person name="Cui F."/>
        </authorList>
    </citation>
    <scope>NUCLEOTIDE SEQUENCE [LARGE SCALE GENOMIC DNA]</scope>
    <source>
        <strain evidence="2">Lst14</strain>
    </source>
</reference>